<feature type="binding site" evidence="11">
    <location>
        <position position="137"/>
    </location>
    <ligand>
        <name>ATP</name>
        <dbReference type="ChEBI" id="CHEBI:30616"/>
    </ligand>
</feature>
<dbReference type="RefSeq" id="WP_072796219.1">
    <property type="nucleotide sequence ID" value="NZ_FRAQ01000001.1"/>
</dbReference>
<feature type="binding site" evidence="11">
    <location>
        <position position="137"/>
    </location>
    <ligand>
        <name>CTP</name>
        <dbReference type="ChEBI" id="CHEBI:37563"/>
    </ligand>
</feature>
<keyword evidence="3 11" id="KW-0819">tRNA processing</keyword>
<comment type="cofactor">
    <cofactor evidence="1 11">
        <name>Mg(2+)</name>
        <dbReference type="ChEBI" id="CHEBI:18420"/>
    </cofactor>
</comment>
<dbReference type="PANTHER" id="PTHR47545">
    <property type="entry name" value="MULTIFUNCTIONAL CCA PROTEIN"/>
    <property type="match status" value="1"/>
</dbReference>
<dbReference type="Proteomes" id="UP000184497">
    <property type="component" value="Unassembled WGS sequence"/>
</dbReference>
<evidence type="ECO:0000256" key="2">
    <source>
        <dbReference type="ARBA" id="ARBA00022679"/>
    </source>
</evidence>
<feature type="binding site" evidence="11">
    <location>
        <position position="11"/>
    </location>
    <ligand>
        <name>CTP</name>
        <dbReference type="ChEBI" id="CHEBI:37563"/>
    </ligand>
</feature>
<protein>
    <recommendedName>
        <fullName evidence="11">CCA-adding enzyme</fullName>
        <ecNumber evidence="11">2.7.7.72</ecNumber>
    </recommendedName>
    <alternativeName>
        <fullName evidence="11">CCA tRNA nucleotidyltransferase</fullName>
    </alternativeName>
    <alternativeName>
        <fullName evidence="11">tRNA CCA-pyrophosphorylase</fullName>
    </alternativeName>
    <alternativeName>
        <fullName evidence="11">tRNA adenylyl-/cytidylyl- transferase</fullName>
    </alternativeName>
    <alternativeName>
        <fullName evidence="11">tRNA nucleotidyltransferase</fullName>
    </alternativeName>
    <alternativeName>
        <fullName evidence="11">tRNA-NT</fullName>
    </alternativeName>
</protein>
<evidence type="ECO:0000256" key="1">
    <source>
        <dbReference type="ARBA" id="ARBA00001946"/>
    </source>
</evidence>
<evidence type="ECO:0000256" key="6">
    <source>
        <dbReference type="ARBA" id="ARBA00022741"/>
    </source>
</evidence>
<dbReference type="InterPro" id="IPR050124">
    <property type="entry name" value="tRNA_CCA-adding_enzyme"/>
</dbReference>
<evidence type="ECO:0000256" key="10">
    <source>
        <dbReference type="ARBA" id="ARBA00022884"/>
    </source>
</evidence>
<dbReference type="HAMAP" id="MF_01262">
    <property type="entry name" value="CCA_bact_type2"/>
    <property type="match status" value="1"/>
</dbReference>
<evidence type="ECO:0000313" key="14">
    <source>
        <dbReference type="EMBL" id="SHK24348.1"/>
    </source>
</evidence>
<dbReference type="SUPFAM" id="SSF81301">
    <property type="entry name" value="Nucleotidyltransferase"/>
    <property type="match status" value="1"/>
</dbReference>
<dbReference type="STRING" id="564117.SAMN05216369_1171"/>
<dbReference type="GO" id="GO:0000049">
    <property type="term" value="F:tRNA binding"/>
    <property type="evidence" value="ECO:0007669"/>
    <property type="project" value="UniProtKB-UniRule"/>
</dbReference>
<comment type="catalytic activity">
    <reaction evidence="11">
        <text>a tRNA with a 3' CCA end + 2 CTP + ATP = a tRNA with a 3' CCACCA end + 3 diphosphate</text>
        <dbReference type="Rhea" id="RHEA:76235"/>
        <dbReference type="Rhea" id="RHEA-COMP:10468"/>
        <dbReference type="Rhea" id="RHEA-COMP:18655"/>
        <dbReference type="ChEBI" id="CHEBI:30616"/>
        <dbReference type="ChEBI" id="CHEBI:33019"/>
        <dbReference type="ChEBI" id="CHEBI:37563"/>
        <dbReference type="ChEBI" id="CHEBI:83071"/>
        <dbReference type="ChEBI" id="CHEBI:195187"/>
    </reaction>
</comment>
<dbReference type="InterPro" id="IPR032828">
    <property type="entry name" value="PolyA_RNA-bd"/>
</dbReference>
<keyword evidence="9 11" id="KW-0460">Magnesium</keyword>
<proteinExistence type="inferred from homology"/>
<dbReference type="PANTHER" id="PTHR47545:SF1">
    <property type="entry name" value="MULTIFUNCTIONAL CCA PROTEIN"/>
    <property type="match status" value="1"/>
</dbReference>
<dbReference type="GO" id="GO:0042245">
    <property type="term" value="P:RNA repair"/>
    <property type="evidence" value="ECO:0007669"/>
    <property type="project" value="UniProtKB-KW"/>
</dbReference>
<evidence type="ECO:0000256" key="7">
    <source>
        <dbReference type="ARBA" id="ARBA00022800"/>
    </source>
</evidence>
<feature type="binding site" evidence="11">
    <location>
        <position position="8"/>
    </location>
    <ligand>
        <name>ATP</name>
        <dbReference type="ChEBI" id="CHEBI:30616"/>
    </ligand>
</feature>
<keyword evidence="7 11" id="KW-0692">RNA repair</keyword>
<keyword evidence="4 11" id="KW-0548">Nucleotidyltransferase</keyword>
<feature type="binding site" evidence="11">
    <location>
        <position position="23"/>
    </location>
    <ligand>
        <name>Mg(2+)</name>
        <dbReference type="ChEBI" id="CHEBI:18420"/>
    </ligand>
</feature>
<organism evidence="14 15">
    <name type="scientific">Marinobacter antarcticus</name>
    <dbReference type="NCBI Taxonomy" id="564117"/>
    <lineage>
        <taxon>Bacteria</taxon>
        <taxon>Pseudomonadati</taxon>
        <taxon>Pseudomonadota</taxon>
        <taxon>Gammaproteobacteria</taxon>
        <taxon>Pseudomonadales</taxon>
        <taxon>Marinobacteraceae</taxon>
        <taxon>Marinobacter</taxon>
    </lineage>
</organism>
<dbReference type="InterPro" id="IPR012006">
    <property type="entry name" value="CCA_bact"/>
</dbReference>
<evidence type="ECO:0000256" key="5">
    <source>
        <dbReference type="ARBA" id="ARBA00022723"/>
    </source>
</evidence>
<dbReference type="GO" id="GO:0004810">
    <property type="term" value="F:CCA tRNA nucleotidyltransferase activity"/>
    <property type="evidence" value="ECO:0007669"/>
    <property type="project" value="UniProtKB-UniRule"/>
</dbReference>
<comment type="catalytic activity">
    <reaction evidence="11">
        <text>a tRNA precursor + 2 CTP + ATP = a tRNA with a 3' CCA end + 3 diphosphate</text>
        <dbReference type="Rhea" id="RHEA:14433"/>
        <dbReference type="Rhea" id="RHEA-COMP:10465"/>
        <dbReference type="Rhea" id="RHEA-COMP:10468"/>
        <dbReference type="ChEBI" id="CHEBI:30616"/>
        <dbReference type="ChEBI" id="CHEBI:33019"/>
        <dbReference type="ChEBI" id="CHEBI:37563"/>
        <dbReference type="ChEBI" id="CHEBI:74896"/>
        <dbReference type="ChEBI" id="CHEBI:83071"/>
        <dbReference type="EC" id="2.7.7.72"/>
    </reaction>
</comment>
<sequence length="373" mass="41655">MQTYLVGGAVRDELLGLEVKDRDWVVVGATPEQMLAKGFTQVGSDFPVFLHPKTHEEYALARTERKQGHGYHGFSVYSATDVTLEEDLLRRDLTINAMARSEQGELTDPFHGRKDLEARELRHVSEAFKEDPLRILRTARFAARFRPLGFSVCTETMELMRTMVTEGEVEHLVPERVWQEIQRALHEQAPGTFFQVLRDCGALTVLIPELTPDTDFRAVIDTLQCVHASNGSTAERFAALLCSLDEPACMARARALKAPNDCQQLARLTVAFIGVIRRLDPAQPDAGTVLELLEKADIWRRPERFSNLINVLGCALEPANLKQLAPLRKAADATSRVDPQTLMKQGFSGKELGQAIRAERLARIAQTVSRPSS</sequence>
<dbReference type="GO" id="GO:0005524">
    <property type="term" value="F:ATP binding"/>
    <property type="evidence" value="ECO:0007669"/>
    <property type="project" value="UniProtKB-UniRule"/>
</dbReference>
<evidence type="ECO:0000256" key="9">
    <source>
        <dbReference type="ARBA" id="ARBA00022842"/>
    </source>
</evidence>
<keyword evidence="6 11" id="KW-0547">Nucleotide-binding</keyword>
<comment type="similarity">
    <text evidence="11">Belongs to the tRNA nucleotidyltransferase/poly(A) polymerase family. Bacterial CCA-adding enzyme type 2 subfamily.</text>
</comment>
<feature type="binding site" evidence="11">
    <location>
        <position position="21"/>
    </location>
    <ligand>
        <name>Mg(2+)</name>
        <dbReference type="ChEBI" id="CHEBI:18420"/>
    </ligand>
</feature>
<feature type="binding site" evidence="11">
    <location>
        <position position="11"/>
    </location>
    <ligand>
        <name>ATP</name>
        <dbReference type="ChEBI" id="CHEBI:30616"/>
    </ligand>
</feature>
<dbReference type="SUPFAM" id="SSF81891">
    <property type="entry name" value="Poly A polymerase C-terminal region-like"/>
    <property type="match status" value="1"/>
</dbReference>
<evidence type="ECO:0000259" key="12">
    <source>
        <dbReference type="Pfam" id="PF01743"/>
    </source>
</evidence>
<accession>A0A1M6QW84</accession>
<feature type="binding site" evidence="11">
    <location>
        <position position="91"/>
    </location>
    <ligand>
        <name>ATP</name>
        <dbReference type="ChEBI" id="CHEBI:30616"/>
    </ligand>
</feature>
<dbReference type="AlphaFoldDB" id="A0A1M6QW84"/>
<dbReference type="Gene3D" id="1.10.3090.10">
    <property type="entry name" value="cca-adding enzyme, domain 2"/>
    <property type="match status" value="1"/>
</dbReference>
<evidence type="ECO:0000256" key="4">
    <source>
        <dbReference type="ARBA" id="ARBA00022695"/>
    </source>
</evidence>
<dbReference type="GO" id="GO:0160016">
    <property type="term" value="F:CCACCA tRNA nucleotidyltransferase activity"/>
    <property type="evidence" value="ECO:0007669"/>
    <property type="project" value="RHEA"/>
</dbReference>
<dbReference type="InterPro" id="IPR002646">
    <property type="entry name" value="PolA_pol_head_dom"/>
</dbReference>
<evidence type="ECO:0000259" key="13">
    <source>
        <dbReference type="Pfam" id="PF12627"/>
    </source>
</evidence>
<gene>
    <name evidence="11" type="primary">cca</name>
    <name evidence="14" type="ORF">SAMN05216369_1171</name>
</gene>
<dbReference type="CDD" id="cd05398">
    <property type="entry name" value="NT_ClassII-CCAase"/>
    <property type="match status" value="1"/>
</dbReference>
<feature type="domain" description="tRNA nucleotidyltransferase/poly(A) polymerase RNA and SrmB- binding" evidence="13">
    <location>
        <begin position="149"/>
        <end position="212"/>
    </location>
</feature>
<dbReference type="GO" id="GO:0000287">
    <property type="term" value="F:magnesium ion binding"/>
    <property type="evidence" value="ECO:0007669"/>
    <property type="project" value="UniProtKB-UniRule"/>
</dbReference>
<evidence type="ECO:0000256" key="8">
    <source>
        <dbReference type="ARBA" id="ARBA00022840"/>
    </source>
</evidence>
<dbReference type="GO" id="GO:0001680">
    <property type="term" value="P:tRNA 3'-terminal CCA addition"/>
    <property type="evidence" value="ECO:0007669"/>
    <property type="project" value="UniProtKB-UniRule"/>
</dbReference>
<keyword evidence="10 11" id="KW-0694">RNA-binding</keyword>
<keyword evidence="8 11" id="KW-0067">ATP-binding</keyword>
<reference evidence="15" key="1">
    <citation type="submission" date="2016-11" db="EMBL/GenBank/DDBJ databases">
        <authorList>
            <person name="Varghese N."/>
            <person name="Submissions S."/>
        </authorList>
    </citation>
    <scope>NUCLEOTIDE SEQUENCE [LARGE SCALE GENOMIC DNA]</scope>
    <source>
        <strain evidence="15">CGMCC 1.10835</strain>
    </source>
</reference>
<feature type="binding site" evidence="11">
    <location>
        <position position="140"/>
    </location>
    <ligand>
        <name>ATP</name>
        <dbReference type="ChEBI" id="CHEBI:30616"/>
    </ligand>
</feature>
<evidence type="ECO:0000256" key="3">
    <source>
        <dbReference type="ARBA" id="ARBA00022694"/>
    </source>
</evidence>
<keyword evidence="5 11" id="KW-0479">Metal-binding</keyword>
<comment type="function">
    <text evidence="11">Catalyzes the addition and repair of the essential 3'-terminal CCA sequence in tRNAs without using a nucleic acid template. Adds these three nucleotides in the order of C, C, and A to the tRNA nucleotide-73, using CTP and ATP as substrates and producing inorganic pyrophosphate. tRNA 3'-terminal CCA addition is required both for tRNA processing and repair. Also involved in tRNA surveillance by mediating tandem CCA addition to generate a CCACCA at the 3' terminus of unstable tRNAs. While stable tRNAs receive only 3'-terminal CCA, unstable tRNAs are marked with CCACCA and rapidly degraded.</text>
</comment>
<evidence type="ECO:0000313" key="15">
    <source>
        <dbReference type="Proteomes" id="UP000184497"/>
    </source>
</evidence>
<dbReference type="InterPro" id="IPR043519">
    <property type="entry name" value="NT_sf"/>
</dbReference>
<dbReference type="OrthoDB" id="9805698at2"/>
<evidence type="ECO:0000256" key="11">
    <source>
        <dbReference type="HAMAP-Rule" id="MF_01262"/>
    </source>
</evidence>
<dbReference type="Gene3D" id="3.30.460.10">
    <property type="entry name" value="Beta Polymerase, domain 2"/>
    <property type="match status" value="1"/>
</dbReference>
<dbReference type="Pfam" id="PF12627">
    <property type="entry name" value="PolyA_pol_RNAbd"/>
    <property type="match status" value="1"/>
</dbReference>
<feature type="binding site" evidence="11">
    <location>
        <position position="140"/>
    </location>
    <ligand>
        <name>CTP</name>
        <dbReference type="ChEBI" id="CHEBI:37563"/>
    </ligand>
</feature>
<feature type="binding site" evidence="11">
    <location>
        <position position="91"/>
    </location>
    <ligand>
        <name>CTP</name>
        <dbReference type="ChEBI" id="CHEBI:37563"/>
    </ligand>
</feature>
<keyword evidence="2 11" id="KW-0808">Transferase</keyword>
<comment type="miscellaneous">
    <text evidence="11">A single active site specifically recognizes both ATP and CTP and is responsible for their addition.</text>
</comment>
<feature type="domain" description="Poly A polymerase head" evidence="12">
    <location>
        <begin position="3"/>
        <end position="122"/>
    </location>
</feature>
<dbReference type="EMBL" id="FRAQ01000001">
    <property type="protein sequence ID" value="SHK24348.1"/>
    <property type="molecule type" value="Genomic_DNA"/>
</dbReference>
<dbReference type="PIRSF" id="PIRSF000813">
    <property type="entry name" value="CCA_bact"/>
    <property type="match status" value="1"/>
</dbReference>
<keyword evidence="15" id="KW-1185">Reference proteome</keyword>
<feature type="binding site" evidence="11">
    <location>
        <position position="8"/>
    </location>
    <ligand>
        <name>CTP</name>
        <dbReference type="ChEBI" id="CHEBI:37563"/>
    </ligand>
</feature>
<dbReference type="EC" id="2.7.7.72" evidence="11"/>
<name>A0A1M6QW84_9GAMM</name>
<dbReference type="Pfam" id="PF01743">
    <property type="entry name" value="PolyA_pol"/>
    <property type="match status" value="1"/>
</dbReference>